<dbReference type="GO" id="GO:0050313">
    <property type="term" value="F:sulfur dioxygenase activity"/>
    <property type="evidence" value="ECO:0007669"/>
    <property type="project" value="InterPro"/>
</dbReference>
<dbReference type="InterPro" id="IPR044528">
    <property type="entry name" value="POD-like_MBL-fold"/>
</dbReference>
<evidence type="ECO:0000256" key="2">
    <source>
        <dbReference type="ARBA" id="ARBA00006759"/>
    </source>
</evidence>
<dbReference type="Proteomes" id="UP000266669">
    <property type="component" value="Unassembled WGS sequence"/>
</dbReference>
<dbReference type="SMART" id="SM00450">
    <property type="entry name" value="RHOD"/>
    <property type="match status" value="1"/>
</dbReference>
<dbReference type="CDD" id="cd00158">
    <property type="entry name" value="RHOD"/>
    <property type="match status" value="1"/>
</dbReference>
<dbReference type="EMBL" id="QHCS01000002">
    <property type="protein sequence ID" value="RHX85931.1"/>
    <property type="molecule type" value="Genomic_DNA"/>
</dbReference>
<evidence type="ECO:0000256" key="3">
    <source>
        <dbReference type="ARBA" id="ARBA00022723"/>
    </source>
</evidence>
<dbReference type="AlphaFoldDB" id="A0A8B3CR25"/>
<dbReference type="FunFam" id="3.60.15.10:FF:000013">
    <property type="entry name" value="Persulfide dioxygenase ETHE1, mitochondrial"/>
    <property type="match status" value="1"/>
</dbReference>
<proteinExistence type="inferred from homology"/>
<dbReference type="InterPro" id="IPR036873">
    <property type="entry name" value="Rhodanese-like_dom_sf"/>
</dbReference>
<evidence type="ECO:0000256" key="4">
    <source>
        <dbReference type="ARBA" id="ARBA00022946"/>
    </source>
</evidence>
<dbReference type="Pfam" id="PF00753">
    <property type="entry name" value="Lactamase_B"/>
    <property type="match status" value="1"/>
</dbReference>
<dbReference type="Pfam" id="PF00581">
    <property type="entry name" value="Rhodanese"/>
    <property type="match status" value="1"/>
</dbReference>
<accession>A0A8B3CR25</accession>
<organism evidence="10 11">
    <name type="scientific">Leptospira stimsonii</name>
    <dbReference type="NCBI Taxonomy" id="2202203"/>
    <lineage>
        <taxon>Bacteria</taxon>
        <taxon>Pseudomonadati</taxon>
        <taxon>Spirochaetota</taxon>
        <taxon>Spirochaetia</taxon>
        <taxon>Leptospirales</taxon>
        <taxon>Leptospiraceae</taxon>
        <taxon>Leptospira</taxon>
    </lineage>
</organism>
<evidence type="ECO:0000313" key="11">
    <source>
        <dbReference type="Proteomes" id="UP000266669"/>
    </source>
</evidence>
<keyword evidence="7" id="KW-0560">Oxidoreductase</keyword>
<dbReference type="InterPro" id="IPR001763">
    <property type="entry name" value="Rhodanese-like_dom"/>
</dbReference>
<reference evidence="11" key="1">
    <citation type="submission" date="2018-05" db="EMBL/GenBank/DDBJ databases">
        <title>Leptospira yasudae sp. nov. and Leptospira stimsonii sp. nov., two pathogenic species of the genus Leptospira isolated from environmental sources.</title>
        <authorList>
            <person name="Casanovas-Massana A."/>
            <person name="Hamond C."/>
            <person name="Santos L.A."/>
            <person name="Hacker K.P."/>
            <person name="Balassiano I."/>
            <person name="Medeiros M.A."/>
            <person name="Reis M.G."/>
            <person name="Ko A.I."/>
            <person name="Wunder E.A."/>
        </authorList>
    </citation>
    <scope>NUCLEOTIDE SEQUENCE [LARGE SCALE GENOMIC DNA]</scope>
    <source>
        <strain evidence="11">AMB6-RJ</strain>
    </source>
</reference>
<evidence type="ECO:0000313" key="10">
    <source>
        <dbReference type="EMBL" id="RHX85931.1"/>
    </source>
</evidence>
<dbReference type="GO" id="GO:0006749">
    <property type="term" value="P:glutathione metabolic process"/>
    <property type="evidence" value="ECO:0007669"/>
    <property type="project" value="InterPro"/>
</dbReference>
<evidence type="ECO:0000256" key="8">
    <source>
        <dbReference type="ARBA" id="ARBA00023004"/>
    </source>
</evidence>
<dbReference type="Gene3D" id="3.60.15.10">
    <property type="entry name" value="Ribonuclease Z/Hydroxyacylglutathione hydrolase-like"/>
    <property type="match status" value="1"/>
</dbReference>
<gene>
    <name evidence="10" type="ORF">DLM78_08540</name>
</gene>
<evidence type="ECO:0000256" key="6">
    <source>
        <dbReference type="ARBA" id="ARBA00022990"/>
    </source>
</evidence>
<dbReference type="InterPro" id="IPR051682">
    <property type="entry name" value="Mito_Persulfide_Diox"/>
</dbReference>
<keyword evidence="6" id="KW-0007">Acetylation</keyword>
<keyword evidence="5" id="KW-0223">Dioxygenase</keyword>
<keyword evidence="4" id="KW-0809">Transit peptide</keyword>
<comment type="caution">
    <text evidence="10">The sequence shown here is derived from an EMBL/GenBank/DDBJ whole genome shotgun (WGS) entry which is preliminary data.</text>
</comment>
<dbReference type="SUPFAM" id="SSF52821">
    <property type="entry name" value="Rhodanese/Cell cycle control phosphatase"/>
    <property type="match status" value="1"/>
</dbReference>
<keyword evidence="8" id="KW-0408">Iron</keyword>
<dbReference type="GO" id="GO:0016787">
    <property type="term" value="F:hydrolase activity"/>
    <property type="evidence" value="ECO:0007669"/>
    <property type="project" value="UniProtKB-KW"/>
</dbReference>
<name>A0A8B3CR25_9LEPT</name>
<dbReference type="InterPro" id="IPR036866">
    <property type="entry name" value="RibonucZ/Hydroxyglut_hydro"/>
</dbReference>
<dbReference type="InterPro" id="IPR001279">
    <property type="entry name" value="Metallo-B-lactamas"/>
</dbReference>
<evidence type="ECO:0000256" key="1">
    <source>
        <dbReference type="ARBA" id="ARBA00001954"/>
    </source>
</evidence>
<keyword evidence="10" id="KW-0378">Hydrolase</keyword>
<evidence type="ECO:0000256" key="7">
    <source>
        <dbReference type="ARBA" id="ARBA00023002"/>
    </source>
</evidence>
<dbReference type="PROSITE" id="PS50206">
    <property type="entry name" value="RHODANESE_3"/>
    <property type="match status" value="1"/>
</dbReference>
<dbReference type="PANTHER" id="PTHR43084">
    <property type="entry name" value="PERSULFIDE DIOXYGENASE ETHE1"/>
    <property type="match status" value="1"/>
</dbReference>
<comment type="similarity">
    <text evidence="2">Belongs to the metallo-beta-lactamase superfamily. Glyoxalase II family.</text>
</comment>
<dbReference type="SUPFAM" id="SSF56281">
    <property type="entry name" value="Metallo-hydrolase/oxidoreductase"/>
    <property type="match status" value="1"/>
</dbReference>
<dbReference type="GO" id="GO:0070813">
    <property type="term" value="P:hydrogen sulfide metabolic process"/>
    <property type="evidence" value="ECO:0007669"/>
    <property type="project" value="TreeGrafter"/>
</dbReference>
<feature type="domain" description="Rhodanese" evidence="9">
    <location>
        <begin position="256"/>
        <end position="347"/>
    </location>
</feature>
<sequence>MNGTLLYQLFEAQSSTFTYLIADRESREAAIIDPVLETADRDLQLIEELDLHLAYILETHIHADHISGAHEIRKNTSAKSAVSARAGIECADIALEDGRTLPLGNKKITAIATPGHTNACMSFHFEGMLFTGDSLLIRGTGRTDLQGGSSEMLYESITRKLFSLPDHTQVYPGHDYHGRMNTTIALEKKLNPRVGGNRSKEEFKKIMKELRLAAPKNIHLAVPANLECGKIETIRVLNPQNLSGIPTVRNEDVFQKIGKVKIIDVRYPGEFHGVLGHIPTSQRVTLGPELTHFLENGDRSQEIVFVCRSGKRSAEATKDSIRFGYKFAYNMAGGMLDWNERFLPKELDE</sequence>
<dbReference type="GO" id="GO:0046872">
    <property type="term" value="F:metal ion binding"/>
    <property type="evidence" value="ECO:0007669"/>
    <property type="project" value="UniProtKB-KW"/>
</dbReference>
<keyword evidence="3" id="KW-0479">Metal-binding</keyword>
<dbReference type="SMART" id="SM00849">
    <property type="entry name" value="Lactamase_B"/>
    <property type="match status" value="1"/>
</dbReference>
<dbReference type="Gene3D" id="3.40.250.10">
    <property type="entry name" value="Rhodanese-like domain"/>
    <property type="match status" value="1"/>
</dbReference>
<evidence type="ECO:0000256" key="5">
    <source>
        <dbReference type="ARBA" id="ARBA00022964"/>
    </source>
</evidence>
<comment type="cofactor">
    <cofactor evidence="1">
        <name>Fe(2+)</name>
        <dbReference type="ChEBI" id="CHEBI:29033"/>
    </cofactor>
</comment>
<dbReference type="PANTHER" id="PTHR43084:SF1">
    <property type="entry name" value="PERSULFIDE DIOXYGENASE ETHE1, MITOCHONDRIAL"/>
    <property type="match status" value="1"/>
</dbReference>
<dbReference type="CDD" id="cd07724">
    <property type="entry name" value="POD-like_MBL-fold"/>
    <property type="match status" value="1"/>
</dbReference>
<evidence type="ECO:0000259" key="9">
    <source>
        <dbReference type="PROSITE" id="PS50206"/>
    </source>
</evidence>
<protein>
    <submittedName>
        <fullName evidence="10">MBL fold metallo-hydrolase</fullName>
    </submittedName>
</protein>